<evidence type="ECO:0000313" key="2">
    <source>
        <dbReference type="EMBL" id="KAF9625060.1"/>
    </source>
</evidence>
<comment type="caution">
    <text evidence="2">The sequence shown here is derived from an EMBL/GenBank/DDBJ whole genome shotgun (WGS) entry which is preliminary data.</text>
</comment>
<protein>
    <submittedName>
        <fullName evidence="2">Uncharacterized protein</fullName>
    </submittedName>
</protein>
<organism evidence="2 3">
    <name type="scientific">Coptis chinensis</name>
    <dbReference type="NCBI Taxonomy" id="261450"/>
    <lineage>
        <taxon>Eukaryota</taxon>
        <taxon>Viridiplantae</taxon>
        <taxon>Streptophyta</taxon>
        <taxon>Embryophyta</taxon>
        <taxon>Tracheophyta</taxon>
        <taxon>Spermatophyta</taxon>
        <taxon>Magnoliopsida</taxon>
        <taxon>Ranunculales</taxon>
        <taxon>Ranunculaceae</taxon>
        <taxon>Coptidoideae</taxon>
        <taxon>Coptis</taxon>
    </lineage>
</organism>
<gene>
    <name evidence="2" type="ORF">IFM89_017863</name>
</gene>
<feature type="region of interest" description="Disordered" evidence="1">
    <location>
        <begin position="183"/>
        <end position="288"/>
    </location>
</feature>
<proteinExistence type="predicted"/>
<name>A0A835MA71_9MAGN</name>
<accession>A0A835MA71</accession>
<dbReference type="OrthoDB" id="913635at2759"/>
<evidence type="ECO:0000313" key="3">
    <source>
        <dbReference type="Proteomes" id="UP000631114"/>
    </source>
</evidence>
<sequence length="467" mass="52623">MAAGYRARVEVDLHKPLSQGTMTETLYMGPTWVGFEYSGVPFHSCKKCFRFTHDTAMCNEAPPTVTELLRITTIGTEFQQQVTYPGREIIPQVLKEITSNMISNKTRHHQSSFEETVDLSCVDCVTTIEKVAVALRKEKMVQITEIAEPVEKLDIKKPGLEGMEICCDPYSSPKPIKVFKPKAIKRKPNPYQNPTQTTPLLSSLPTKLTQKLSKSPTSQFHPKPPRPPKPASISSKLTETILNRKRRLLESKDSRPLKKRQSKPNATIPMGEGENFTTTPTTNPSNSVPSNEAIIDMIHSPNVTQLLLAQGLVIKSLWNEHGWDHNNQLSDETTHHLVDNNNDDHNHHAEWEKDMAIQMSIEAQISFDTSLEGVDLSILDSTTNSITSELNRGTRHRWLACFFYGSPYNHLRSQSWDPVRKLSNYNCPILVISDLNVILSPAEVLGGKPYEYNDGEPVHDIINTHLI</sequence>
<dbReference type="Proteomes" id="UP000631114">
    <property type="component" value="Unassembled WGS sequence"/>
</dbReference>
<keyword evidence="3" id="KW-1185">Reference proteome</keyword>
<feature type="compositionally biased region" description="Low complexity" evidence="1">
    <location>
        <begin position="189"/>
        <end position="215"/>
    </location>
</feature>
<feature type="compositionally biased region" description="Polar residues" evidence="1">
    <location>
        <begin position="232"/>
        <end position="241"/>
    </location>
</feature>
<feature type="compositionally biased region" description="Low complexity" evidence="1">
    <location>
        <begin position="277"/>
        <end position="288"/>
    </location>
</feature>
<dbReference type="EMBL" id="JADFTS010000001">
    <property type="protein sequence ID" value="KAF9625060.1"/>
    <property type="molecule type" value="Genomic_DNA"/>
</dbReference>
<evidence type="ECO:0000256" key="1">
    <source>
        <dbReference type="SAM" id="MobiDB-lite"/>
    </source>
</evidence>
<dbReference type="AlphaFoldDB" id="A0A835MA71"/>
<reference evidence="2 3" key="1">
    <citation type="submission" date="2020-10" db="EMBL/GenBank/DDBJ databases">
        <title>The Coptis chinensis genome and diversification of protoberbering-type alkaloids.</title>
        <authorList>
            <person name="Wang B."/>
            <person name="Shu S."/>
            <person name="Song C."/>
            <person name="Liu Y."/>
        </authorList>
    </citation>
    <scope>NUCLEOTIDE SEQUENCE [LARGE SCALE GENOMIC DNA]</scope>
    <source>
        <strain evidence="2">HL-2020</strain>
        <tissue evidence="2">Leaf</tissue>
    </source>
</reference>